<sequence>MICKPLSESVSGKASCHGYVNAEVEQLDHLSNWFAGSASWRTAFLLELVLKREIALKTLRKAAIPEVFGLALEKCVLHGHTVEQVAIVPNTVHYAKSPAAYDLKSRQ</sequence>
<evidence type="ECO:0000313" key="2">
    <source>
        <dbReference type="Proteomes" id="UP000315724"/>
    </source>
</evidence>
<proteinExistence type="predicted"/>
<protein>
    <submittedName>
        <fullName evidence="1">Uncharacterized protein</fullName>
    </submittedName>
</protein>
<gene>
    <name evidence="1" type="ORF">Mal48_10560</name>
</gene>
<evidence type="ECO:0000313" key="1">
    <source>
        <dbReference type="EMBL" id="QDT31820.1"/>
    </source>
</evidence>
<accession>A0A517QJK0</accession>
<dbReference type="KEGG" id="tpol:Mal48_10560"/>
<reference evidence="1 2" key="1">
    <citation type="submission" date="2019-02" db="EMBL/GenBank/DDBJ databases">
        <title>Deep-cultivation of Planctomycetes and their phenomic and genomic characterization uncovers novel biology.</title>
        <authorList>
            <person name="Wiegand S."/>
            <person name="Jogler M."/>
            <person name="Boedeker C."/>
            <person name="Pinto D."/>
            <person name="Vollmers J."/>
            <person name="Rivas-Marin E."/>
            <person name="Kohn T."/>
            <person name="Peeters S.H."/>
            <person name="Heuer A."/>
            <person name="Rast P."/>
            <person name="Oberbeckmann S."/>
            <person name="Bunk B."/>
            <person name="Jeske O."/>
            <person name="Meyerdierks A."/>
            <person name="Storesund J.E."/>
            <person name="Kallscheuer N."/>
            <person name="Luecker S."/>
            <person name="Lage O.M."/>
            <person name="Pohl T."/>
            <person name="Merkel B.J."/>
            <person name="Hornburger P."/>
            <person name="Mueller R.-W."/>
            <person name="Bruemmer F."/>
            <person name="Labrenz M."/>
            <person name="Spormann A.M."/>
            <person name="Op den Camp H."/>
            <person name="Overmann J."/>
            <person name="Amann R."/>
            <person name="Jetten M.S.M."/>
            <person name="Mascher T."/>
            <person name="Medema M.H."/>
            <person name="Devos D.P."/>
            <person name="Kaster A.-K."/>
            <person name="Ovreas L."/>
            <person name="Rohde M."/>
            <person name="Galperin M.Y."/>
            <person name="Jogler C."/>
        </authorList>
    </citation>
    <scope>NUCLEOTIDE SEQUENCE [LARGE SCALE GENOMIC DNA]</scope>
    <source>
        <strain evidence="1 2">Mal48</strain>
    </source>
</reference>
<keyword evidence="2" id="KW-1185">Reference proteome</keyword>
<dbReference type="Proteomes" id="UP000315724">
    <property type="component" value="Chromosome"/>
</dbReference>
<name>A0A517QJK0_9PLAN</name>
<dbReference type="AlphaFoldDB" id="A0A517QJK0"/>
<dbReference type="EMBL" id="CP036267">
    <property type="protein sequence ID" value="QDT31820.1"/>
    <property type="molecule type" value="Genomic_DNA"/>
</dbReference>
<organism evidence="1 2">
    <name type="scientific">Thalassoglobus polymorphus</name>
    <dbReference type="NCBI Taxonomy" id="2527994"/>
    <lineage>
        <taxon>Bacteria</taxon>
        <taxon>Pseudomonadati</taxon>
        <taxon>Planctomycetota</taxon>
        <taxon>Planctomycetia</taxon>
        <taxon>Planctomycetales</taxon>
        <taxon>Planctomycetaceae</taxon>
        <taxon>Thalassoglobus</taxon>
    </lineage>
</organism>